<evidence type="ECO:0000256" key="1">
    <source>
        <dbReference type="ARBA" id="ARBA00007908"/>
    </source>
</evidence>
<dbReference type="PANTHER" id="PTHR46894:SF1">
    <property type="entry name" value="TSC22 DOMAIN FAMILY PROTEIN 2"/>
    <property type="match status" value="1"/>
</dbReference>
<dbReference type="InterPro" id="IPR000580">
    <property type="entry name" value="TSC22/Bun"/>
</dbReference>
<dbReference type="EMBL" id="CAUEEQ010055157">
    <property type="protein sequence ID" value="CAJ0962528.1"/>
    <property type="molecule type" value="Genomic_DNA"/>
</dbReference>
<comment type="caution">
    <text evidence="4">The sequence shown here is derived from an EMBL/GenBank/DDBJ whole genome shotgun (WGS) entry which is preliminary data.</text>
</comment>
<dbReference type="InterPro" id="IPR053049">
    <property type="entry name" value="TSC22_domain_protein_2"/>
</dbReference>
<protein>
    <recommendedName>
        <fullName evidence="6">TSC22 domain family protein 1</fullName>
    </recommendedName>
</protein>
<feature type="region of interest" description="Disordered" evidence="3">
    <location>
        <begin position="115"/>
        <end position="144"/>
    </location>
</feature>
<accession>A0ABN9M9G8</accession>
<comment type="similarity">
    <text evidence="1">Belongs to the TSC-22/Dip/Bun family.</text>
</comment>
<reference evidence="4" key="1">
    <citation type="submission" date="2023-07" db="EMBL/GenBank/DDBJ databases">
        <authorList>
            <person name="Stuckert A."/>
        </authorList>
    </citation>
    <scope>NUCLEOTIDE SEQUENCE</scope>
</reference>
<dbReference type="Proteomes" id="UP001176940">
    <property type="component" value="Unassembled WGS sequence"/>
</dbReference>
<dbReference type="SUPFAM" id="SSF58026">
    <property type="entry name" value="Delta-sleep-inducing peptide immunoreactive peptide"/>
    <property type="match status" value="1"/>
</dbReference>
<organism evidence="4 5">
    <name type="scientific">Ranitomeya imitator</name>
    <name type="common">mimic poison frog</name>
    <dbReference type="NCBI Taxonomy" id="111125"/>
    <lineage>
        <taxon>Eukaryota</taxon>
        <taxon>Metazoa</taxon>
        <taxon>Chordata</taxon>
        <taxon>Craniata</taxon>
        <taxon>Vertebrata</taxon>
        <taxon>Euteleostomi</taxon>
        <taxon>Amphibia</taxon>
        <taxon>Batrachia</taxon>
        <taxon>Anura</taxon>
        <taxon>Neobatrachia</taxon>
        <taxon>Hyloidea</taxon>
        <taxon>Dendrobatidae</taxon>
        <taxon>Dendrobatinae</taxon>
        <taxon>Ranitomeya</taxon>
    </lineage>
</organism>
<evidence type="ECO:0000256" key="3">
    <source>
        <dbReference type="SAM" id="MobiDB-lite"/>
    </source>
</evidence>
<keyword evidence="5" id="KW-1185">Reference proteome</keyword>
<name>A0ABN9M9G8_9NEOB</name>
<feature type="compositionally biased region" description="Low complexity" evidence="3">
    <location>
        <begin position="124"/>
        <end position="135"/>
    </location>
</feature>
<dbReference type="PANTHER" id="PTHR46894">
    <property type="entry name" value="TSC22 DOMAIN FAMILY PROTEIN 2"/>
    <property type="match status" value="1"/>
</dbReference>
<evidence type="ECO:0008006" key="6">
    <source>
        <dbReference type="Google" id="ProtNLM"/>
    </source>
</evidence>
<dbReference type="Gene3D" id="1.20.5.490">
    <property type="entry name" value="Single helix bin"/>
    <property type="match status" value="1"/>
</dbReference>
<dbReference type="Pfam" id="PF01166">
    <property type="entry name" value="TSC22"/>
    <property type="match status" value="1"/>
</dbReference>
<dbReference type="PROSITE" id="PS01289">
    <property type="entry name" value="TSC22"/>
    <property type="match status" value="1"/>
</dbReference>
<proteinExistence type="inferred from homology"/>
<sequence length="144" mass="16019">MFMTVRKRLECIEVEFSIWAIQEIFSSFIDIKSGVPQISSTSANVVAIDNKIEQAMDLVKSHLMYAVREEVEVLKEQIKELIEKNSTLERENALLKTLSNSDQLSQLSTQVGLGTFQQPPPVTTAPHTAPQTAHPPQQPNVSSA</sequence>
<dbReference type="InterPro" id="IPR047862">
    <property type="entry name" value="TSC22/BUN_CS"/>
</dbReference>
<gene>
    <name evidence="4" type="ORF">RIMI_LOCUS18246517</name>
</gene>
<keyword evidence="2" id="KW-0175">Coiled coil</keyword>
<evidence type="ECO:0000313" key="5">
    <source>
        <dbReference type="Proteomes" id="UP001176940"/>
    </source>
</evidence>
<evidence type="ECO:0000313" key="4">
    <source>
        <dbReference type="EMBL" id="CAJ0962528.1"/>
    </source>
</evidence>
<feature type="coiled-coil region" evidence="2">
    <location>
        <begin position="64"/>
        <end position="98"/>
    </location>
</feature>
<evidence type="ECO:0000256" key="2">
    <source>
        <dbReference type="SAM" id="Coils"/>
    </source>
</evidence>